<dbReference type="InterPro" id="IPR020579">
    <property type="entry name" value="Exonuc_VII_lsu_C"/>
</dbReference>
<feature type="domain" description="OB" evidence="1">
    <location>
        <begin position="65"/>
        <end position="130"/>
    </location>
</feature>
<dbReference type="InterPro" id="IPR004365">
    <property type="entry name" value="NA-bd_OB_tRNA"/>
</dbReference>
<dbReference type="Pfam" id="PF01336">
    <property type="entry name" value="tRNA_anti-codon"/>
    <property type="match status" value="1"/>
</dbReference>
<sequence length="455" mass="51386">MSDNINSDTDIDNVDFQSNTKSEINYTKTQQIIPSKNDTISISDILKTINDSIANNPRIHVIKLTVDVTHVSEHKNMAFIKIRDATGIISAVIYASTYTSLLKTGDKINITGRLTIYNSQIQLIILAYTKIGFDDTNQFEILKKKLGKLGYFDNKPIVNNNYNKIGIISSINAAGMRDFIHTITQRCRGKQIYLYPATVQGQTAVNEITRAIDLANQHNIVDIIVLIRGGGSKEDLACFNEEKMAISIHNSVIPIVTGIGHQIDTSIADLVCAKSFITPTAVAQNITIENLDSNKKIKELLSRIDHKLINFMNLKHEYLVHCEEKISRRHNLIIEQLENIMVNHINNLKNSKIKIFDKISNLFQYITETEINAHNLVSSHINNLDNHISISHNKIIQSMATYKQSLEILEVKYDKIVKPNIIDCTGKEIKTLSELKLSKSCQICFLDGTYDLKFD</sequence>
<feature type="domain" description="Exonuclease VII large subunit C-terminal" evidence="2">
    <location>
        <begin position="159"/>
        <end position="414"/>
    </location>
</feature>
<dbReference type="InterPro" id="IPR003753">
    <property type="entry name" value="Exonuc_VII_L"/>
</dbReference>
<dbReference type="InterPro" id="IPR012340">
    <property type="entry name" value="NA-bd_OB-fold"/>
</dbReference>
<evidence type="ECO:0000259" key="1">
    <source>
        <dbReference type="Pfam" id="PF01336"/>
    </source>
</evidence>
<dbReference type="NCBIfam" id="TIGR00237">
    <property type="entry name" value="xseA"/>
    <property type="match status" value="1"/>
</dbReference>
<dbReference type="Pfam" id="PF02601">
    <property type="entry name" value="Exonuc_VII_L"/>
    <property type="match status" value="1"/>
</dbReference>
<protein>
    <submittedName>
        <fullName evidence="3">Exodeoxyribonuclease 7 large subunit</fullName>
    </submittedName>
</protein>
<dbReference type="EMBL" id="MG779376">
    <property type="protein sequence ID" value="AUV58795.1"/>
    <property type="molecule type" value="Genomic_DNA"/>
</dbReference>
<dbReference type="GO" id="GO:0006308">
    <property type="term" value="P:DNA catabolic process"/>
    <property type="evidence" value="ECO:0007669"/>
    <property type="project" value="InterPro"/>
</dbReference>
<dbReference type="PANTHER" id="PTHR30008">
    <property type="entry name" value="EXODEOXYRIBONUCLEASE 7 LARGE SUBUNIT"/>
    <property type="match status" value="1"/>
</dbReference>
<dbReference type="SUPFAM" id="SSF50249">
    <property type="entry name" value="Nucleic acid-binding proteins"/>
    <property type="match status" value="1"/>
</dbReference>
<dbReference type="GO" id="GO:0003676">
    <property type="term" value="F:nucleic acid binding"/>
    <property type="evidence" value="ECO:0007669"/>
    <property type="project" value="InterPro"/>
</dbReference>
<name>A0A2K9V9A3_9VIRU</name>
<proteinExistence type="predicted"/>
<evidence type="ECO:0000313" key="3">
    <source>
        <dbReference type="EMBL" id="AUV58795.1"/>
    </source>
</evidence>
<dbReference type="GO" id="GO:0008855">
    <property type="term" value="F:exodeoxyribonuclease VII activity"/>
    <property type="evidence" value="ECO:0007669"/>
    <property type="project" value="InterPro"/>
</dbReference>
<dbReference type="PANTHER" id="PTHR30008:SF0">
    <property type="entry name" value="EXODEOXYRIBONUCLEASE 7 LARGE SUBUNIT"/>
    <property type="match status" value="1"/>
</dbReference>
<organism evidence="3">
    <name type="scientific">Bandra megavirus</name>
    <dbReference type="NCBI Taxonomy" id="2071566"/>
    <lineage>
        <taxon>Viruses</taxon>
        <taxon>Varidnaviria</taxon>
        <taxon>Bamfordvirae</taxon>
        <taxon>Nucleocytoviricota</taxon>
        <taxon>Megaviricetes</taxon>
        <taxon>Imitervirales</taxon>
        <taxon>Mimiviridae</taxon>
        <taxon>Megamimivirinae</taxon>
        <taxon>Megavirus</taxon>
    </lineage>
</organism>
<dbReference type="GO" id="GO:0009318">
    <property type="term" value="C:exodeoxyribonuclease VII complex"/>
    <property type="evidence" value="ECO:0007669"/>
    <property type="project" value="InterPro"/>
</dbReference>
<accession>A0A2K9V9A3</accession>
<reference evidence="3" key="1">
    <citation type="submission" date="2018-01" db="EMBL/GenBank/DDBJ databases">
        <title>Draft genome sequence of Bandra megavirus.</title>
        <authorList>
            <person name="Chatterjee A."/>
            <person name="Yadav R."/>
            <person name="Kondabagil K."/>
        </authorList>
    </citation>
    <scope>NUCLEOTIDE SEQUENCE</scope>
    <source>
        <strain evidence="3">KK-1</strain>
    </source>
</reference>
<evidence type="ECO:0000259" key="2">
    <source>
        <dbReference type="Pfam" id="PF02601"/>
    </source>
</evidence>